<dbReference type="SUPFAM" id="SSF118215">
    <property type="entry name" value="Proton glutamate symport protein"/>
    <property type="match status" value="1"/>
</dbReference>
<evidence type="ECO:0000256" key="1">
    <source>
        <dbReference type="ARBA" id="ARBA00004651"/>
    </source>
</evidence>
<evidence type="ECO:0000313" key="11">
    <source>
        <dbReference type="EMBL" id="AQZ97991.1"/>
    </source>
</evidence>
<dbReference type="PANTHER" id="PTHR42865">
    <property type="entry name" value="PROTON/GLUTAMATE-ASPARTATE SYMPORTER"/>
    <property type="match status" value="1"/>
</dbReference>
<dbReference type="Pfam" id="PF00375">
    <property type="entry name" value="SDF"/>
    <property type="match status" value="1"/>
</dbReference>
<evidence type="ECO:0000256" key="4">
    <source>
        <dbReference type="ARBA" id="ARBA00022475"/>
    </source>
</evidence>
<feature type="transmembrane region" description="Helical" evidence="10">
    <location>
        <begin position="199"/>
        <end position="217"/>
    </location>
</feature>
<dbReference type="RefSeq" id="WP_054064985.1">
    <property type="nucleotide sequence ID" value="NZ_CP020121.1"/>
</dbReference>
<feature type="transmembrane region" description="Helical" evidence="10">
    <location>
        <begin position="161"/>
        <end position="178"/>
    </location>
</feature>
<evidence type="ECO:0000256" key="8">
    <source>
        <dbReference type="ARBA" id="ARBA00023136"/>
    </source>
</evidence>
<evidence type="ECO:0000256" key="10">
    <source>
        <dbReference type="HAMAP-Rule" id="MF_01300"/>
    </source>
</evidence>
<name>A0A1V0BDQ1_9BURK</name>
<evidence type="ECO:0000313" key="12">
    <source>
        <dbReference type="Proteomes" id="UP000242792"/>
    </source>
</evidence>
<comment type="function">
    <text evidence="10">Responsible for the transport of dicarboxylates such as succinate, fumarate, and malate across the membrane.</text>
</comment>
<comment type="function">
    <text evidence="9">Responsible for the transport of dicarboxylates such as succinate, fumarate, and malate from the periplasm across the membrane.</text>
</comment>
<evidence type="ECO:0000256" key="2">
    <source>
        <dbReference type="ARBA" id="ARBA00006148"/>
    </source>
</evidence>
<evidence type="ECO:0000256" key="5">
    <source>
        <dbReference type="ARBA" id="ARBA00022692"/>
    </source>
</evidence>
<protein>
    <recommendedName>
        <fullName evidence="10">C4-dicarboxylate transport protein</fullName>
    </recommendedName>
</protein>
<dbReference type="PANTHER" id="PTHR42865:SF1">
    <property type="entry name" value="AEROBIC C4-DICARBOXYLATE TRANSPORT PROTEIN"/>
    <property type="match status" value="1"/>
</dbReference>
<keyword evidence="3 10" id="KW-0813">Transport</keyword>
<dbReference type="Gene3D" id="1.10.3860.10">
    <property type="entry name" value="Sodium:dicarboxylate symporter"/>
    <property type="match status" value="1"/>
</dbReference>
<dbReference type="GO" id="GO:0070778">
    <property type="term" value="P:L-aspartate transmembrane transport"/>
    <property type="evidence" value="ECO:0007669"/>
    <property type="project" value="TreeGrafter"/>
</dbReference>
<dbReference type="InterPro" id="IPR018107">
    <property type="entry name" value="Na-dicarboxylate_symporter_CS"/>
</dbReference>
<dbReference type="GO" id="GO:0015138">
    <property type="term" value="F:fumarate transmembrane transporter activity"/>
    <property type="evidence" value="ECO:0007669"/>
    <property type="project" value="TreeGrafter"/>
</dbReference>
<dbReference type="GO" id="GO:0015366">
    <property type="term" value="F:malate:proton symporter activity"/>
    <property type="evidence" value="ECO:0007669"/>
    <property type="project" value="TreeGrafter"/>
</dbReference>
<evidence type="ECO:0000256" key="9">
    <source>
        <dbReference type="ARBA" id="ARBA00053346"/>
    </source>
</evidence>
<proteinExistence type="inferred from homology"/>
<dbReference type="InterPro" id="IPR023954">
    <property type="entry name" value="C4_dicarb_transport"/>
</dbReference>
<comment type="subcellular location">
    <subcellularLocation>
        <location evidence="1 10">Cell membrane</location>
        <topology evidence="1 10">Multi-pass membrane protein</topology>
    </subcellularLocation>
</comment>
<dbReference type="OrthoDB" id="9766690at2"/>
<dbReference type="InterPro" id="IPR001991">
    <property type="entry name" value="Na-dicarboxylate_symporter"/>
</dbReference>
<gene>
    <name evidence="10" type="primary">dctA</name>
    <name evidence="11" type="ORF">B5M06_06720</name>
</gene>
<comment type="caution">
    <text evidence="10">Lacks conserved residue(s) required for the propagation of feature annotation.</text>
</comment>
<keyword evidence="8 10" id="KW-0472">Membrane</keyword>
<keyword evidence="6 10" id="KW-0769">Symport</keyword>
<feature type="transmembrane region" description="Helical" evidence="10">
    <location>
        <begin position="58"/>
        <end position="78"/>
    </location>
</feature>
<dbReference type="PROSITE" id="PS00713">
    <property type="entry name" value="NA_DICARBOXYL_SYMP_1"/>
    <property type="match status" value="1"/>
</dbReference>
<feature type="transmembrane region" description="Helical" evidence="10">
    <location>
        <begin position="90"/>
        <end position="110"/>
    </location>
</feature>
<dbReference type="NCBIfam" id="NF009587">
    <property type="entry name" value="PRK13027.1"/>
    <property type="match status" value="1"/>
</dbReference>
<keyword evidence="7 10" id="KW-1133">Transmembrane helix</keyword>
<feature type="transmembrane region" description="Helical" evidence="10">
    <location>
        <begin position="20"/>
        <end position="38"/>
    </location>
</feature>
<dbReference type="HAMAP" id="MF_01300">
    <property type="entry name" value="C4_dicarb_transport"/>
    <property type="match status" value="1"/>
</dbReference>
<keyword evidence="5 10" id="KW-0812">Transmembrane</keyword>
<dbReference type="GO" id="GO:0015141">
    <property type="term" value="F:succinate transmembrane transporter activity"/>
    <property type="evidence" value="ECO:0007669"/>
    <property type="project" value="TreeGrafter"/>
</dbReference>
<dbReference type="FunFam" id="1.10.3860.10:FF:000001">
    <property type="entry name" value="C4-dicarboxylate transport protein"/>
    <property type="match status" value="1"/>
</dbReference>
<dbReference type="NCBIfam" id="NF002461">
    <property type="entry name" value="PRK01663.1"/>
    <property type="match status" value="1"/>
</dbReference>
<dbReference type="InterPro" id="IPR036458">
    <property type="entry name" value="Na:dicarbo_symporter_sf"/>
</dbReference>
<dbReference type="EMBL" id="CP020121">
    <property type="protein sequence ID" value="AQZ97991.1"/>
    <property type="molecule type" value="Genomic_DNA"/>
</dbReference>
<dbReference type="PROSITE" id="PS00714">
    <property type="entry name" value="NA_DICARBOXYL_SYMP_2"/>
    <property type="match status" value="1"/>
</dbReference>
<feature type="transmembrane region" description="Helical" evidence="10">
    <location>
        <begin position="237"/>
        <end position="261"/>
    </location>
</feature>
<dbReference type="GeneID" id="83039013"/>
<sequence length="444" mass="46828">MHAIPAEAAAAPKLPFYRQLYFQVVFAIVVGVLLGYFEPAYGAAMKPFGDAFIKLIKMIIAPVIFLTIVTGIAGMTHLSTVGRVFGKAMAYFLTFSTLALVVGLIVANVFQPGAGMNINVADLDQKAVQGYVAKSHDMSMTGFVMDIIPKTLVSPFIGDNILQVLMVAVLFGVSLAMTGEAGKPILDFLEALQKPIFKLVNIVMKAAPIGAFGAMAFTIGKFGLGSLLNLVELVMTFYITSAIFVLLVLGAVARACGFSVIKLIRYLKEELLLVLGTSSSESALPSLMHKMEHAGCKKSVVGLVVPTGYSFNLDGTNIYMTLAALFIAQATNTELTLGHQIALLLVAMLSSKGAAGVTGAGFITLAATLAVVPEVPVAGMALILGVDRFMSECRSITNFIGNAVATVVVSRWEKGVDMQRLNAVLDGQNVPPLEEAPAVAAKAA</sequence>
<keyword evidence="4 10" id="KW-1003">Cell membrane</keyword>
<evidence type="ECO:0000256" key="3">
    <source>
        <dbReference type="ARBA" id="ARBA00022448"/>
    </source>
</evidence>
<dbReference type="KEGG" id="cke:B5M06_06720"/>
<dbReference type="AlphaFoldDB" id="A0A1V0BDQ1"/>
<accession>A0A1V0BDQ1</accession>
<dbReference type="GO" id="GO:0005886">
    <property type="term" value="C:plasma membrane"/>
    <property type="evidence" value="ECO:0007669"/>
    <property type="project" value="UniProtKB-SubCell"/>
</dbReference>
<dbReference type="PRINTS" id="PR00173">
    <property type="entry name" value="EDTRNSPORT"/>
</dbReference>
<reference evidence="11 12" key="1">
    <citation type="submission" date="2017-03" db="EMBL/GenBank/DDBJ databases">
        <title>Rapid Whole Genome Sequencing of Comamonas kerstersii Causing Continuous ambulatory Peritoneal Dialysis-Associated Peritonitis.</title>
        <authorList>
            <person name="Zheng B."/>
        </authorList>
    </citation>
    <scope>NUCLEOTIDE SEQUENCE [LARGE SCALE GENOMIC DNA]</scope>
    <source>
        <strain evidence="11 12">8943</strain>
    </source>
</reference>
<dbReference type="Proteomes" id="UP000242792">
    <property type="component" value="Chromosome"/>
</dbReference>
<organism evidence="11 12">
    <name type="scientific">Comamonas kerstersii</name>
    <dbReference type="NCBI Taxonomy" id="225992"/>
    <lineage>
        <taxon>Bacteria</taxon>
        <taxon>Pseudomonadati</taxon>
        <taxon>Pseudomonadota</taxon>
        <taxon>Betaproteobacteria</taxon>
        <taxon>Burkholderiales</taxon>
        <taxon>Comamonadaceae</taxon>
        <taxon>Comamonas</taxon>
    </lineage>
</organism>
<evidence type="ECO:0000256" key="6">
    <source>
        <dbReference type="ARBA" id="ARBA00022847"/>
    </source>
</evidence>
<comment type="similarity">
    <text evidence="2 10">Belongs to the dicarboxylate/amino acid:cation symporter (DAACS) (TC 2.A.23) family.</text>
</comment>
<evidence type="ECO:0000256" key="7">
    <source>
        <dbReference type="ARBA" id="ARBA00022989"/>
    </source>
</evidence>